<name>A0A8S9QPQ2_BRACR</name>
<reference evidence="1" key="1">
    <citation type="submission" date="2019-12" db="EMBL/GenBank/DDBJ databases">
        <title>Genome sequencing and annotation of Brassica cretica.</title>
        <authorList>
            <person name="Studholme D.J."/>
            <person name="Sarris P."/>
        </authorList>
    </citation>
    <scope>NUCLEOTIDE SEQUENCE</scope>
    <source>
        <strain evidence="1">PFS-109/04</strain>
        <tissue evidence="1">Leaf</tissue>
    </source>
</reference>
<dbReference type="Proteomes" id="UP000712600">
    <property type="component" value="Unassembled WGS sequence"/>
</dbReference>
<proteinExistence type="predicted"/>
<sequence length="107" mass="12449">MREASSHRQWSIIDGAVTHAASVKYPSPLPHCRRIREALMWRSNTRTRSHRATNADHHHPDVTFFACYVGTTMRKQVKTEPPSHLRGTDWIYNVVSLEPWEKLVMLT</sequence>
<gene>
    <name evidence="1" type="ORF">F2Q69_00017591</name>
</gene>
<comment type="caution">
    <text evidence="1">The sequence shown here is derived from an EMBL/GenBank/DDBJ whole genome shotgun (WGS) entry which is preliminary data.</text>
</comment>
<organism evidence="1 2">
    <name type="scientific">Brassica cretica</name>
    <name type="common">Mustard</name>
    <dbReference type="NCBI Taxonomy" id="69181"/>
    <lineage>
        <taxon>Eukaryota</taxon>
        <taxon>Viridiplantae</taxon>
        <taxon>Streptophyta</taxon>
        <taxon>Embryophyta</taxon>
        <taxon>Tracheophyta</taxon>
        <taxon>Spermatophyta</taxon>
        <taxon>Magnoliopsida</taxon>
        <taxon>eudicotyledons</taxon>
        <taxon>Gunneridae</taxon>
        <taxon>Pentapetalae</taxon>
        <taxon>rosids</taxon>
        <taxon>malvids</taxon>
        <taxon>Brassicales</taxon>
        <taxon>Brassicaceae</taxon>
        <taxon>Brassiceae</taxon>
        <taxon>Brassica</taxon>
    </lineage>
</organism>
<dbReference type="EMBL" id="QGKX02000996">
    <property type="protein sequence ID" value="KAF3555056.1"/>
    <property type="molecule type" value="Genomic_DNA"/>
</dbReference>
<evidence type="ECO:0000313" key="2">
    <source>
        <dbReference type="Proteomes" id="UP000712600"/>
    </source>
</evidence>
<accession>A0A8S9QPQ2</accession>
<dbReference type="AlphaFoldDB" id="A0A8S9QPQ2"/>
<evidence type="ECO:0000313" key="1">
    <source>
        <dbReference type="EMBL" id="KAF3555056.1"/>
    </source>
</evidence>
<protein>
    <submittedName>
        <fullName evidence="1">Uncharacterized protein</fullName>
    </submittedName>
</protein>